<gene>
    <name evidence="1" type="ORF">EZS28_050732</name>
</gene>
<reference evidence="1 2" key="1">
    <citation type="submission" date="2019-03" db="EMBL/GenBank/DDBJ databases">
        <title>Single cell metagenomics reveals metabolic interactions within the superorganism composed of flagellate Streblomastix strix and complex community of Bacteroidetes bacteria on its surface.</title>
        <authorList>
            <person name="Treitli S.C."/>
            <person name="Kolisko M."/>
            <person name="Husnik F."/>
            <person name="Keeling P."/>
            <person name="Hampl V."/>
        </authorList>
    </citation>
    <scope>NUCLEOTIDE SEQUENCE [LARGE SCALE GENOMIC DNA]</scope>
    <source>
        <strain evidence="1">ST1C</strain>
    </source>
</reference>
<protein>
    <submittedName>
        <fullName evidence="1">Uncharacterized protein</fullName>
    </submittedName>
</protein>
<name>A0A5J4T6Y8_9EUKA</name>
<dbReference type="EMBL" id="SNRW01037525">
    <property type="protein sequence ID" value="KAA6353742.1"/>
    <property type="molecule type" value="Genomic_DNA"/>
</dbReference>
<dbReference type="Proteomes" id="UP000324800">
    <property type="component" value="Unassembled WGS sequence"/>
</dbReference>
<dbReference type="AlphaFoldDB" id="A0A5J4T6Y8"/>
<evidence type="ECO:0000313" key="1">
    <source>
        <dbReference type="EMBL" id="KAA6353742.1"/>
    </source>
</evidence>
<comment type="caution">
    <text evidence="1">The sequence shown here is derived from an EMBL/GenBank/DDBJ whole genome shotgun (WGS) entry which is preliminary data.</text>
</comment>
<proteinExistence type="predicted"/>
<dbReference type="OrthoDB" id="31212at2759"/>
<sequence length="69" mass="7443">TITNVFNKIQLIAPFDQGGHAFGSSFVVPAQRIESWVFPSAASSAGIKTTQNIPHSHVTDMCLLFPKDA</sequence>
<evidence type="ECO:0000313" key="2">
    <source>
        <dbReference type="Proteomes" id="UP000324800"/>
    </source>
</evidence>
<feature type="non-terminal residue" evidence="1">
    <location>
        <position position="1"/>
    </location>
</feature>
<accession>A0A5J4T6Y8</accession>
<organism evidence="1 2">
    <name type="scientific">Streblomastix strix</name>
    <dbReference type="NCBI Taxonomy" id="222440"/>
    <lineage>
        <taxon>Eukaryota</taxon>
        <taxon>Metamonada</taxon>
        <taxon>Preaxostyla</taxon>
        <taxon>Oxymonadida</taxon>
        <taxon>Streblomastigidae</taxon>
        <taxon>Streblomastix</taxon>
    </lineage>
</organism>